<evidence type="ECO:0000313" key="4">
    <source>
        <dbReference type="Proteomes" id="UP000515277"/>
    </source>
</evidence>
<dbReference type="Proteomes" id="UP000515277">
    <property type="component" value="Chromosome"/>
</dbReference>
<organism evidence="3 4">
    <name type="scientific">Pseudomonas protegens</name>
    <dbReference type="NCBI Taxonomy" id="380021"/>
    <lineage>
        <taxon>Bacteria</taxon>
        <taxon>Pseudomonadati</taxon>
        <taxon>Pseudomonadota</taxon>
        <taxon>Gammaproteobacteria</taxon>
        <taxon>Pseudomonadales</taxon>
        <taxon>Pseudomonadaceae</taxon>
        <taxon>Pseudomonas</taxon>
    </lineage>
</organism>
<dbReference type="PANTHER" id="PTHR13847:SF285">
    <property type="entry name" value="FAD DEPENDENT OXIDOREDUCTASE DOMAIN-CONTAINING PROTEIN"/>
    <property type="match status" value="1"/>
</dbReference>
<gene>
    <name evidence="3" type="ORF">GGI48_26035</name>
</gene>
<proteinExistence type="predicted"/>
<sequence length="461" mass="50713">MQRSLWLQELADELSPAPALEGHCNVDIAIIGGGFVGLWTALHIRQLAPEKTVAILEQDICGAGASGRNGGFVMSWWPKISSLTALCGAAEALKLARASAQAIEEIEIFCEQHAIDAHFVRSGWLWTATTEAQRGAWQSVQHTCATLGEDVFRSLSNAEIARRCGSPMHLEGVFEAGNATVHPARLVRGLRRVALEQGVRIFENSRVRQMERGQPTRLHTDHGQLRAQRVVLATNAWSAELPQLRRSVLPVSSTIIATAPIPERLRAIGWTGGEAITDSQQMVDYYRTTQDGRIIFGKGTGLMSFASRVGTRYDQLPQLHAEVEEDFRRLYPQLADVAIEHRWSGPIDRTYDSLPVFGRLQDAPQIIYGVGWSGNGVGPSHLGGQILASLALDLNNQWSRCGLVNRSLRRFPPEPLRYCGGLLVRDAVKRKERAQALGRAPSWLAHSLSKLAPAGLEDKKP</sequence>
<dbReference type="SUPFAM" id="SSF51905">
    <property type="entry name" value="FAD/NAD(P)-binding domain"/>
    <property type="match status" value="1"/>
</dbReference>
<accession>A0A7G7X9Q5</accession>
<dbReference type="InterPro" id="IPR036188">
    <property type="entry name" value="FAD/NAD-bd_sf"/>
</dbReference>
<dbReference type="AlphaFoldDB" id="A0A7G7X9Q5"/>
<name>A0A7G7X9Q5_9PSED</name>
<dbReference type="Gene3D" id="3.30.9.10">
    <property type="entry name" value="D-Amino Acid Oxidase, subunit A, domain 2"/>
    <property type="match status" value="1"/>
</dbReference>
<evidence type="ECO:0000313" key="3">
    <source>
        <dbReference type="EMBL" id="QNH76700.1"/>
    </source>
</evidence>
<evidence type="ECO:0000256" key="1">
    <source>
        <dbReference type="ARBA" id="ARBA00023002"/>
    </source>
</evidence>
<evidence type="ECO:0000259" key="2">
    <source>
        <dbReference type="Pfam" id="PF01266"/>
    </source>
</evidence>
<feature type="domain" description="FAD dependent oxidoreductase" evidence="2">
    <location>
        <begin position="27"/>
        <end position="390"/>
    </location>
</feature>
<dbReference type="InterPro" id="IPR006076">
    <property type="entry name" value="FAD-dep_OxRdtase"/>
</dbReference>
<protein>
    <submittedName>
        <fullName evidence="3">FAD-dependent oxidoreductase</fullName>
    </submittedName>
</protein>
<dbReference type="GO" id="GO:0005737">
    <property type="term" value="C:cytoplasm"/>
    <property type="evidence" value="ECO:0007669"/>
    <property type="project" value="TreeGrafter"/>
</dbReference>
<keyword evidence="1" id="KW-0560">Oxidoreductase</keyword>
<dbReference type="Pfam" id="PF01266">
    <property type="entry name" value="DAO"/>
    <property type="match status" value="1"/>
</dbReference>
<dbReference type="Gene3D" id="3.50.50.60">
    <property type="entry name" value="FAD/NAD(P)-binding domain"/>
    <property type="match status" value="1"/>
</dbReference>
<dbReference type="RefSeq" id="WP_179600709.1">
    <property type="nucleotide sequence ID" value="NZ_CP060201.1"/>
</dbReference>
<reference evidence="4" key="1">
    <citation type="journal article" date="2020" name="Microbiol. Resour. Announc.">
        <title>Complete genome sequences of four natural Pseudomonas isolates that catabolize a wide range of aromatic compounds relevant to lignin valorization.</title>
        <authorList>
            <person name="Hatmaker E.A."/>
            <person name="Presley G."/>
            <person name="Cannon O."/>
            <person name="Guss A.M."/>
            <person name="Elkins J.G."/>
        </authorList>
    </citation>
    <scope>NUCLEOTIDE SEQUENCE [LARGE SCALE GENOMIC DNA]</scope>
    <source>
        <strain evidence="4">H1F5C</strain>
    </source>
</reference>
<dbReference type="PANTHER" id="PTHR13847">
    <property type="entry name" value="SARCOSINE DEHYDROGENASE-RELATED"/>
    <property type="match status" value="1"/>
</dbReference>
<dbReference type="EMBL" id="CP060201">
    <property type="protein sequence ID" value="QNH76700.1"/>
    <property type="molecule type" value="Genomic_DNA"/>
</dbReference>
<dbReference type="GO" id="GO:0016491">
    <property type="term" value="F:oxidoreductase activity"/>
    <property type="evidence" value="ECO:0007669"/>
    <property type="project" value="UniProtKB-KW"/>
</dbReference>